<keyword evidence="3" id="KW-1185">Reference proteome</keyword>
<feature type="compositionally biased region" description="Gly residues" evidence="1">
    <location>
        <begin position="283"/>
        <end position="304"/>
    </location>
</feature>
<protein>
    <submittedName>
        <fullName evidence="2">Uncharacterized protein</fullName>
    </submittedName>
</protein>
<comment type="caution">
    <text evidence="2">The sequence shown here is derived from an EMBL/GenBank/DDBJ whole genome shotgun (WGS) entry which is preliminary data.</text>
</comment>
<evidence type="ECO:0000313" key="3">
    <source>
        <dbReference type="Proteomes" id="UP001500467"/>
    </source>
</evidence>
<reference evidence="3" key="1">
    <citation type="journal article" date="2019" name="Int. J. Syst. Evol. Microbiol.">
        <title>The Global Catalogue of Microorganisms (GCM) 10K type strain sequencing project: providing services to taxonomists for standard genome sequencing and annotation.</title>
        <authorList>
            <consortium name="The Broad Institute Genomics Platform"/>
            <consortium name="The Broad Institute Genome Sequencing Center for Infectious Disease"/>
            <person name="Wu L."/>
            <person name="Ma J."/>
        </authorList>
    </citation>
    <scope>NUCLEOTIDE SEQUENCE [LARGE SCALE GENOMIC DNA]</scope>
    <source>
        <strain evidence="3">JCM 13022</strain>
    </source>
</reference>
<sequence>MAPTAPRPTPHKDALLDRTGIIGASGNGPPPTPGMNRSGVAGFVAFVVMVFAAVTGVSELERGGEGSRLIAGDEVTEGAVPPLSEGAGPVEQRRDDLVVGADRNTDVEPAADTEVPAAPRSASDAGSETPDAEGGPAEAAVDVPADGPQARGLGEQVPNVAQADAATQAPRIEDAEPGARKPSLHRRIQLFGDEIRRSIRNHADHDHDFGSRDFRNHSTGEKRSLVEQRGLVEKGSALEKRSAVEKRTAVERPGAADGTGAVDGQASDDGHAADGRAESGSAGSSGAGPGGGESDGAGSGGVEAGGIEALYDRVLGGAPVSGPALRVPEHARTPKPATQREQAGGASDVPEPTAGRPGTDDGDVSAGPGRETPTADAAEHDDAAGDAGSVRPSGGVRPSGADASWMDGDGRSGGVYEYEFGQIDAGQADGDRRDGGAADDGPHDSGSAHDHDSAHDRGAVHEYGTYGVAW</sequence>
<feature type="region of interest" description="Disordered" evidence="1">
    <location>
        <begin position="317"/>
        <end position="470"/>
    </location>
</feature>
<proteinExistence type="predicted"/>
<evidence type="ECO:0000313" key="2">
    <source>
        <dbReference type="EMBL" id="GAA1213954.1"/>
    </source>
</evidence>
<accession>A0ABP4GCS7</accession>
<feature type="compositionally biased region" description="Basic and acidic residues" evidence="1">
    <location>
        <begin position="429"/>
        <end position="460"/>
    </location>
</feature>
<organism evidence="2 3">
    <name type="scientific">Prauserella alba</name>
    <dbReference type="NCBI Taxonomy" id="176898"/>
    <lineage>
        <taxon>Bacteria</taxon>
        <taxon>Bacillati</taxon>
        <taxon>Actinomycetota</taxon>
        <taxon>Actinomycetes</taxon>
        <taxon>Pseudonocardiales</taxon>
        <taxon>Pseudonocardiaceae</taxon>
        <taxon>Prauserella</taxon>
    </lineage>
</organism>
<dbReference type="RefSeq" id="WP_253857907.1">
    <property type="nucleotide sequence ID" value="NZ_BAAALM010000015.1"/>
</dbReference>
<feature type="region of interest" description="Disordered" evidence="1">
    <location>
        <begin position="202"/>
        <end position="304"/>
    </location>
</feature>
<feature type="compositionally biased region" description="Basic and acidic residues" evidence="1">
    <location>
        <begin position="268"/>
        <end position="277"/>
    </location>
</feature>
<evidence type="ECO:0000256" key="1">
    <source>
        <dbReference type="SAM" id="MobiDB-lite"/>
    </source>
</evidence>
<gene>
    <name evidence="2" type="ORF">GCM10009675_39790</name>
</gene>
<feature type="compositionally biased region" description="Basic and acidic residues" evidence="1">
    <location>
        <begin position="202"/>
        <end position="250"/>
    </location>
</feature>
<dbReference type="EMBL" id="BAAALM010000015">
    <property type="protein sequence ID" value="GAA1213954.1"/>
    <property type="molecule type" value="Genomic_DNA"/>
</dbReference>
<feature type="region of interest" description="Disordered" evidence="1">
    <location>
        <begin position="71"/>
        <end position="184"/>
    </location>
</feature>
<name>A0ABP4GCS7_9PSEU</name>
<dbReference type="Proteomes" id="UP001500467">
    <property type="component" value="Unassembled WGS sequence"/>
</dbReference>